<sequence length="108" mass="12606">MDNQEDKKSEYKEKIQILEGLLNSTNIDELLLFSQEYKTSLEEALNKLIEIGVYYIKFEKEGANSYDKRKYSKDSNKRKRLSSIDIMTLSMSILGILLASIYIIFTHI</sequence>
<feature type="transmembrane region" description="Helical" evidence="1">
    <location>
        <begin position="86"/>
        <end position="105"/>
    </location>
</feature>
<keyword evidence="3" id="KW-1185">Reference proteome</keyword>
<proteinExistence type="predicted"/>
<evidence type="ECO:0000313" key="3">
    <source>
        <dbReference type="Proteomes" id="UP000615026"/>
    </source>
</evidence>
<dbReference type="AlphaFoldDB" id="A0A928X3Z5"/>
<accession>A0A928X3Z5</accession>
<organism evidence="2 3">
    <name type="scientific">Leptolyngbya cf. ectocarpi LEGE 11479</name>
    <dbReference type="NCBI Taxonomy" id="1828722"/>
    <lineage>
        <taxon>Bacteria</taxon>
        <taxon>Bacillati</taxon>
        <taxon>Cyanobacteriota</taxon>
        <taxon>Cyanophyceae</taxon>
        <taxon>Leptolyngbyales</taxon>
        <taxon>Leptolyngbyaceae</taxon>
        <taxon>Leptolyngbya group</taxon>
        <taxon>Leptolyngbya</taxon>
    </lineage>
</organism>
<keyword evidence="1" id="KW-0472">Membrane</keyword>
<dbReference type="EMBL" id="JADEXP010000080">
    <property type="protein sequence ID" value="MBE9067174.1"/>
    <property type="molecule type" value="Genomic_DNA"/>
</dbReference>
<protein>
    <submittedName>
        <fullName evidence="2">Uncharacterized protein</fullName>
    </submittedName>
</protein>
<keyword evidence="1" id="KW-1133">Transmembrane helix</keyword>
<dbReference type="RefSeq" id="WP_193993141.1">
    <property type="nucleotide sequence ID" value="NZ_JADEXP010000080.1"/>
</dbReference>
<evidence type="ECO:0000256" key="1">
    <source>
        <dbReference type="SAM" id="Phobius"/>
    </source>
</evidence>
<evidence type="ECO:0000313" key="2">
    <source>
        <dbReference type="EMBL" id="MBE9067174.1"/>
    </source>
</evidence>
<comment type="caution">
    <text evidence="2">The sequence shown here is derived from an EMBL/GenBank/DDBJ whole genome shotgun (WGS) entry which is preliminary data.</text>
</comment>
<name>A0A928X3Z5_LEPEC</name>
<reference evidence="2" key="1">
    <citation type="submission" date="2020-10" db="EMBL/GenBank/DDBJ databases">
        <authorList>
            <person name="Castelo-Branco R."/>
            <person name="Eusebio N."/>
            <person name="Adriana R."/>
            <person name="Vieira A."/>
            <person name="Brugerolle De Fraissinette N."/>
            <person name="Rezende De Castro R."/>
            <person name="Schneider M.P."/>
            <person name="Vasconcelos V."/>
            <person name="Leao P.N."/>
        </authorList>
    </citation>
    <scope>NUCLEOTIDE SEQUENCE</scope>
    <source>
        <strain evidence="2">LEGE 11479</strain>
    </source>
</reference>
<gene>
    <name evidence="2" type="ORF">IQ260_10950</name>
</gene>
<keyword evidence="1" id="KW-0812">Transmembrane</keyword>
<dbReference type="Proteomes" id="UP000615026">
    <property type="component" value="Unassembled WGS sequence"/>
</dbReference>